<feature type="chain" id="PRO_5025642699" evidence="1">
    <location>
        <begin position="21"/>
        <end position="90"/>
    </location>
</feature>
<sequence length="90" mass="10095">MLMFFFFLIFLQVTVTPRQCEVTCTYKPGSGPGIILSGGLLVRNLGFDVVPLPDRMPCAFGAVSCFSLKCKWMDLNMFLTLCNDVEMCRV</sequence>
<keyword evidence="1" id="KW-0732">Signal</keyword>
<evidence type="ECO:0000256" key="1">
    <source>
        <dbReference type="SAM" id="SignalP"/>
    </source>
</evidence>
<accession>A0A6B0U1G9</accession>
<proteinExistence type="predicted"/>
<protein>
    <submittedName>
        <fullName evidence="2">Putative secreted protein</fullName>
    </submittedName>
</protein>
<feature type="signal peptide" evidence="1">
    <location>
        <begin position="1"/>
        <end position="20"/>
    </location>
</feature>
<reference evidence="2" key="1">
    <citation type="submission" date="2019-12" db="EMBL/GenBank/DDBJ databases">
        <title>An insight into the sialome of adult female Ixodes ricinus ticks feeding for 6 days.</title>
        <authorList>
            <person name="Perner J."/>
            <person name="Ribeiro J.M.C."/>
        </authorList>
    </citation>
    <scope>NUCLEOTIDE SEQUENCE</scope>
    <source>
        <strain evidence="2">Semi-engorged</strain>
        <tissue evidence="2">Salivary glands</tissue>
    </source>
</reference>
<name>A0A6B0U1G9_IXORI</name>
<evidence type="ECO:0000313" key="2">
    <source>
        <dbReference type="EMBL" id="MXU86332.1"/>
    </source>
</evidence>
<dbReference type="EMBL" id="GIFC01004249">
    <property type="protein sequence ID" value="MXU86332.1"/>
    <property type="molecule type" value="Transcribed_RNA"/>
</dbReference>
<dbReference type="AlphaFoldDB" id="A0A6B0U1G9"/>
<organism evidence="2">
    <name type="scientific">Ixodes ricinus</name>
    <name type="common">Common tick</name>
    <name type="synonym">Acarus ricinus</name>
    <dbReference type="NCBI Taxonomy" id="34613"/>
    <lineage>
        <taxon>Eukaryota</taxon>
        <taxon>Metazoa</taxon>
        <taxon>Ecdysozoa</taxon>
        <taxon>Arthropoda</taxon>
        <taxon>Chelicerata</taxon>
        <taxon>Arachnida</taxon>
        <taxon>Acari</taxon>
        <taxon>Parasitiformes</taxon>
        <taxon>Ixodida</taxon>
        <taxon>Ixodoidea</taxon>
        <taxon>Ixodidae</taxon>
        <taxon>Ixodinae</taxon>
        <taxon>Ixodes</taxon>
    </lineage>
</organism>